<reference evidence="3" key="1">
    <citation type="submission" date="2021-11" db="EMBL/GenBank/DDBJ databases">
        <authorList>
            <consortium name="Genoscope - CEA"/>
            <person name="William W."/>
        </authorList>
    </citation>
    <scope>NUCLEOTIDE SEQUENCE</scope>
</reference>
<dbReference type="EMBL" id="CAKKNE010000004">
    <property type="protein sequence ID" value="CAH0374598.1"/>
    <property type="molecule type" value="Genomic_DNA"/>
</dbReference>
<organism evidence="3 4">
    <name type="scientific">Pelagomonas calceolata</name>
    <dbReference type="NCBI Taxonomy" id="35677"/>
    <lineage>
        <taxon>Eukaryota</taxon>
        <taxon>Sar</taxon>
        <taxon>Stramenopiles</taxon>
        <taxon>Ochrophyta</taxon>
        <taxon>Pelagophyceae</taxon>
        <taxon>Pelagomonadales</taxon>
        <taxon>Pelagomonadaceae</taxon>
        <taxon>Pelagomonas</taxon>
    </lineage>
</organism>
<evidence type="ECO:0000256" key="2">
    <source>
        <dbReference type="ARBA" id="ARBA00022840"/>
    </source>
</evidence>
<dbReference type="GO" id="GO:0034663">
    <property type="term" value="C:endoplasmic reticulum chaperone complex"/>
    <property type="evidence" value="ECO:0007669"/>
    <property type="project" value="TreeGrafter"/>
</dbReference>
<evidence type="ECO:0000256" key="1">
    <source>
        <dbReference type="ARBA" id="ARBA00022741"/>
    </source>
</evidence>
<name>A0A8J2SQ38_9STRA</name>
<protein>
    <recommendedName>
        <fullName evidence="5">Heat shock protein 70</fullName>
    </recommendedName>
</protein>
<evidence type="ECO:0000313" key="3">
    <source>
        <dbReference type="EMBL" id="CAH0374598.1"/>
    </source>
</evidence>
<dbReference type="Gene3D" id="3.30.30.30">
    <property type="match status" value="1"/>
</dbReference>
<dbReference type="Gene3D" id="3.30.420.40">
    <property type="match status" value="2"/>
</dbReference>
<keyword evidence="2" id="KW-0067">ATP-binding</keyword>
<evidence type="ECO:0008006" key="5">
    <source>
        <dbReference type="Google" id="ProtNLM"/>
    </source>
</evidence>
<keyword evidence="1" id="KW-0547">Nucleotide-binding</keyword>
<dbReference type="PANTHER" id="PTHR45639:SF34">
    <property type="entry name" value="CHAPERONE PROTEIN DNAK"/>
    <property type="match status" value="1"/>
</dbReference>
<dbReference type="GO" id="GO:0005524">
    <property type="term" value="F:ATP binding"/>
    <property type="evidence" value="ECO:0007669"/>
    <property type="project" value="UniProtKB-KW"/>
</dbReference>
<dbReference type="AlphaFoldDB" id="A0A8J2SQ38"/>
<dbReference type="Pfam" id="PF00012">
    <property type="entry name" value="HSP70"/>
    <property type="match status" value="1"/>
</dbReference>
<dbReference type="Proteomes" id="UP000789595">
    <property type="component" value="Unassembled WGS sequence"/>
</dbReference>
<keyword evidence="4" id="KW-1185">Reference proteome</keyword>
<dbReference type="InterPro" id="IPR013126">
    <property type="entry name" value="Hsp_70_fam"/>
</dbReference>
<proteinExistence type="predicted"/>
<dbReference type="OrthoDB" id="29851at2759"/>
<dbReference type="InterPro" id="IPR043129">
    <property type="entry name" value="ATPase_NBD"/>
</dbReference>
<dbReference type="SUPFAM" id="SSF53067">
    <property type="entry name" value="Actin-like ATPase domain"/>
    <property type="match status" value="2"/>
</dbReference>
<comment type="caution">
    <text evidence="3">The sequence shown here is derived from an EMBL/GenBank/DDBJ whole genome shotgun (WGS) entry which is preliminary data.</text>
</comment>
<dbReference type="PANTHER" id="PTHR45639">
    <property type="entry name" value="HSC70CB, ISOFORM G-RELATED"/>
    <property type="match status" value="1"/>
</dbReference>
<dbReference type="Gene3D" id="3.90.640.10">
    <property type="entry name" value="Actin, Chain A, domain 4"/>
    <property type="match status" value="1"/>
</dbReference>
<gene>
    <name evidence="3" type="ORF">PECAL_4P18950</name>
</gene>
<sequence length="555" mass="55266">MGPPLQHVCGIAIGYCEARAVIIRRDATTNAIGQPSLVASESGARSTPCAVALGGTGECVVGDAALSQAAKNPAATVPRALSCLPHSNDDEGALKARLATHGAGKVEIDGATLQLAKTVWDEDGEETEVTAALSGSDVVAKIFGELRTRVADTLGADAKEVLCCVLAAPSDILADTVSRKALLDAAAQAGLRILQVVDEGDSVASFAAQDDVACDSVVVLDVGGTRAKATSYTRHATGILERAKCQDDASLSGDAFTSCLYVFAATFLRRRQKIDVDTGGARAKRKLRDACARAAKLLANGAAQADVEADALVDGMDARARVTRARFEDLTSDVVAKAQSLVEAVSIGSSPLLIFAGQAARSAPLRAAVVAAVPGAAVAAFGEAAELACVGAARQAALLAFGADPETAAPAERRGKGLAKAFASPRADFCLKQTALPCLEADVSVAAARLAAFPTDKPSAEAALAPLAAAAVAVAAAGAPLPLGSDASVAVAGAGPALAVAVFAGGALVAAVDASALGAATEVLAAVAIAADAALSVAVEADGTRLPEVRVPAAS</sequence>
<evidence type="ECO:0000313" key="4">
    <source>
        <dbReference type="Proteomes" id="UP000789595"/>
    </source>
</evidence>
<dbReference type="GO" id="GO:0140662">
    <property type="term" value="F:ATP-dependent protein folding chaperone"/>
    <property type="evidence" value="ECO:0007669"/>
    <property type="project" value="InterPro"/>
</dbReference>
<accession>A0A8J2SQ38</accession>
<dbReference type="GO" id="GO:0030968">
    <property type="term" value="P:endoplasmic reticulum unfolded protein response"/>
    <property type="evidence" value="ECO:0007669"/>
    <property type="project" value="TreeGrafter"/>
</dbReference>